<accession>A0A8T1XRA4</accession>
<dbReference type="AlphaFoldDB" id="A0A8T1XRA4"/>
<dbReference type="GO" id="GO:0009791">
    <property type="term" value="P:post-embryonic development"/>
    <property type="evidence" value="ECO:0007669"/>
    <property type="project" value="UniProtKB-ARBA"/>
</dbReference>
<feature type="transmembrane region" description="Helical" evidence="9">
    <location>
        <begin position="12"/>
        <end position="39"/>
    </location>
</feature>
<feature type="transmembrane region" description="Helical" evidence="9">
    <location>
        <begin position="59"/>
        <end position="82"/>
    </location>
</feature>
<comment type="subcellular location">
    <subcellularLocation>
        <location evidence="2">Lipid droplet</location>
    </subcellularLocation>
    <subcellularLocation>
        <location evidence="1">Membrane</location>
        <topology evidence="1">Multi-pass membrane protein</topology>
    </subcellularLocation>
</comment>
<keyword evidence="4" id="KW-0551">Lipid droplet</keyword>
<evidence type="ECO:0000256" key="9">
    <source>
        <dbReference type="SAM" id="Phobius"/>
    </source>
</evidence>
<evidence type="ECO:0000256" key="7">
    <source>
        <dbReference type="ARBA" id="ARBA00023136"/>
    </source>
</evidence>
<sequence>MHFFGTKGKPPLYAGIAVVSLMILTGLTFAGTAVALTVMMPVLVVLCPILVPAVITSSFLATGFLASGSLGASGIALLIWLYKKEEHSRDTLHALGGRPEGPNKLAESGKQSEGDNLLKEDKPPARDKLPRKDKPSKEDNMLKGDKPVEEDKLRGKDKPAEEDKPPQKDKPAEEDKPAEGDKPPQKDKPAEGDKPDKTAEGDKPAEEDKPPQKDKSAEGDKPVDEYMPLGGLKHMSIPEPEISKVMVVEQNPIVPKCCGPSTSTKRCHQFRFAMDATKARSIFMKEYQKVPRVGAFAYKYFTSRDKKYVNQIHI</sequence>
<dbReference type="PANTHER" id="PTHR33203:SF28">
    <property type="entry name" value="OLEOSIN FAMILY PROTEIN"/>
    <property type="match status" value="1"/>
</dbReference>
<organism evidence="10 11">
    <name type="scientific">Arabidopsis thaliana x Arabidopsis arenosa</name>
    <dbReference type="NCBI Taxonomy" id="1240361"/>
    <lineage>
        <taxon>Eukaryota</taxon>
        <taxon>Viridiplantae</taxon>
        <taxon>Streptophyta</taxon>
        <taxon>Embryophyta</taxon>
        <taxon>Tracheophyta</taxon>
        <taxon>Spermatophyta</taxon>
        <taxon>Magnoliopsida</taxon>
        <taxon>eudicotyledons</taxon>
        <taxon>Gunneridae</taxon>
        <taxon>Pentapetalae</taxon>
        <taxon>rosids</taxon>
        <taxon>malvids</taxon>
        <taxon>Brassicales</taxon>
        <taxon>Brassicaceae</taxon>
        <taxon>Camelineae</taxon>
        <taxon>Arabidopsis</taxon>
    </lineage>
</organism>
<comment type="caution">
    <text evidence="10">The sequence shown here is derived from an EMBL/GenBank/DDBJ whole genome shotgun (WGS) entry which is preliminary data.</text>
</comment>
<protein>
    <submittedName>
        <fullName evidence="10">Oleosin</fullName>
    </submittedName>
</protein>
<dbReference type="PANTHER" id="PTHR33203">
    <property type="entry name" value="OLEOSIN"/>
    <property type="match status" value="1"/>
</dbReference>
<evidence type="ECO:0000313" key="10">
    <source>
        <dbReference type="EMBL" id="KAG7535089.1"/>
    </source>
</evidence>
<dbReference type="EMBL" id="JAEFBK010000013">
    <property type="protein sequence ID" value="KAG7535089.1"/>
    <property type="molecule type" value="Genomic_DNA"/>
</dbReference>
<dbReference type="GO" id="GO:0012511">
    <property type="term" value="C:monolayer-surrounded lipid storage body"/>
    <property type="evidence" value="ECO:0007669"/>
    <property type="project" value="InterPro"/>
</dbReference>
<keyword evidence="11" id="KW-1185">Reference proteome</keyword>
<keyword evidence="7 9" id="KW-0472">Membrane</keyword>
<dbReference type="GO" id="GO:0005576">
    <property type="term" value="C:extracellular region"/>
    <property type="evidence" value="ECO:0007669"/>
    <property type="project" value="TreeGrafter"/>
</dbReference>
<dbReference type="Proteomes" id="UP000694240">
    <property type="component" value="Chromosome 13"/>
</dbReference>
<keyword evidence="6 9" id="KW-1133">Transmembrane helix</keyword>
<feature type="region of interest" description="Disordered" evidence="8">
    <location>
        <begin position="92"/>
        <end position="226"/>
    </location>
</feature>
<evidence type="ECO:0000256" key="2">
    <source>
        <dbReference type="ARBA" id="ARBA00004502"/>
    </source>
</evidence>
<dbReference type="GO" id="GO:0019915">
    <property type="term" value="P:lipid storage"/>
    <property type="evidence" value="ECO:0007669"/>
    <property type="project" value="TreeGrafter"/>
</dbReference>
<gene>
    <name evidence="10" type="ORF">ISN45_Aa08g025630</name>
</gene>
<evidence type="ECO:0000256" key="1">
    <source>
        <dbReference type="ARBA" id="ARBA00004141"/>
    </source>
</evidence>
<reference evidence="10 11" key="1">
    <citation type="submission" date="2020-12" db="EMBL/GenBank/DDBJ databases">
        <title>Concerted genomic and epigenomic changes stabilize Arabidopsis allopolyploids.</title>
        <authorList>
            <person name="Chen Z."/>
        </authorList>
    </citation>
    <scope>NUCLEOTIDE SEQUENCE [LARGE SCALE GENOMIC DNA]</scope>
    <source>
        <strain evidence="10">Allo738</strain>
        <tissue evidence="10">Leaf</tissue>
    </source>
</reference>
<evidence type="ECO:0000256" key="5">
    <source>
        <dbReference type="ARBA" id="ARBA00022692"/>
    </source>
</evidence>
<name>A0A8T1XRA4_9BRAS</name>
<proteinExistence type="inferred from homology"/>
<comment type="similarity">
    <text evidence="3">Belongs to the oleosin family.</text>
</comment>
<dbReference type="GO" id="GO:0016020">
    <property type="term" value="C:membrane"/>
    <property type="evidence" value="ECO:0007669"/>
    <property type="project" value="UniProtKB-SubCell"/>
</dbReference>
<evidence type="ECO:0000256" key="8">
    <source>
        <dbReference type="SAM" id="MobiDB-lite"/>
    </source>
</evidence>
<evidence type="ECO:0000256" key="3">
    <source>
        <dbReference type="ARBA" id="ARBA00010858"/>
    </source>
</evidence>
<evidence type="ECO:0000256" key="6">
    <source>
        <dbReference type="ARBA" id="ARBA00022989"/>
    </source>
</evidence>
<feature type="compositionally biased region" description="Basic and acidic residues" evidence="8">
    <location>
        <begin position="110"/>
        <end position="224"/>
    </location>
</feature>
<dbReference type="Pfam" id="PF01277">
    <property type="entry name" value="Oleosin"/>
    <property type="match status" value="1"/>
</dbReference>
<dbReference type="GO" id="GO:0048608">
    <property type="term" value="P:reproductive structure development"/>
    <property type="evidence" value="ECO:0007669"/>
    <property type="project" value="UniProtKB-ARBA"/>
</dbReference>
<dbReference type="InterPro" id="IPR000136">
    <property type="entry name" value="Oleosin"/>
</dbReference>
<evidence type="ECO:0000256" key="4">
    <source>
        <dbReference type="ARBA" id="ARBA00022677"/>
    </source>
</evidence>
<keyword evidence="5 9" id="KW-0812">Transmembrane</keyword>
<evidence type="ECO:0000313" key="11">
    <source>
        <dbReference type="Proteomes" id="UP000694240"/>
    </source>
</evidence>